<comment type="subcellular location">
    <subcellularLocation>
        <location evidence="1 9">Cytoplasm</location>
    </subcellularLocation>
</comment>
<dbReference type="EC" id="1.5.1.2" evidence="9 10"/>
<evidence type="ECO:0000259" key="13">
    <source>
        <dbReference type="Pfam" id="PF03807"/>
    </source>
</evidence>
<dbReference type="PIRSF" id="PIRSF000193">
    <property type="entry name" value="Pyrrol-5-carb_rd"/>
    <property type="match status" value="1"/>
</dbReference>
<dbReference type="InterPro" id="IPR028939">
    <property type="entry name" value="P5C_Rdtase_cat_N"/>
</dbReference>
<dbReference type="SUPFAM" id="SSF48179">
    <property type="entry name" value="6-phosphogluconate dehydrogenase C-terminal domain-like"/>
    <property type="match status" value="1"/>
</dbReference>
<dbReference type="InterPro" id="IPR029036">
    <property type="entry name" value="P5CR_dimer"/>
</dbReference>
<evidence type="ECO:0000313" key="16">
    <source>
        <dbReference type="Proteomes" id="UP000003494"/>
    </source>
</evidence>
<accession>C4G9X4</accession>
<gene>
    <name evidence="9 15" type="primary">proC</name>
    <name evidence="15" type="ORF">GCWU000342_00779</name>
</gene>
<comment type="catalytic activity">
    <reaction evidence="9 12">
        <text>L-proline + NADP(+) = (S)-1-pyrroline-5-carboxylate + NADPH + 2 H(+)</text>
        <dbReference type="Rhea" id="RHEA:14109"/>
        <dbReference type="ChEBI" id="CHEBI:15378"/>
        <dbReference type="ChEBI" id="CHEBI:17388"/>
        <dbReference type="ChEBI" id="CHEBI:57783"/>
        <dbReference type="ChEBI" id="CHEBI:58349"/>
        <dbReference type="ChEBI" id="CHEBI:60039"/>
        <dbReference type="EC" id="1.5.1.2"/>
    </reaction>
</comment>
<keyword evidence="3 9" id="KW-0963">Cytoplasm</keyword>
<dbReference type="InterPro" id="IPR008927">
    <property type="entry name" value="6-PGluconate_DH-like_C_sf"/>
</dbReference>
<evidence type="ECO:0000256" key="4">
    <source>
        <dbReference type="ARBA" id="ARBA00022605"/>
    </source>
</evidence>
<evidence type="ECO:0000256" key="10">
    <source>
        <dbReference type="NCBIfam" id="TIGR00112"/>
    </source>
</evidence>
<feature type="domain" description="Pyrroline-5-carboxylate reductase dimerisation" evidence="14">
    <location>
        <begin position="163"/>
        <end position="267"/>
    </location>
</feature>
<comment type="pathway">
    <text evidence="9 12">Amino-acid biosynthesis; L-proline biosynthesis; L-proline from L-glutamate 5-semialdehyde: step 1/1.</text>
</comment>
<feature type="binding site" evidence="11">
    <location>
        <begin position="9"/>
        <end position="14"/>
    </location>
    <ligand>
        <name>NADP(+)</name>
        <dbReference type="ChEBI" id="CHEBI:58349"/>
    </ligand>
</feature>
<sequence length="269" mass="28011">MEDKRIAFIGAGNMASAIIRGIISQGLFLGNQIMVSAPSQSSRDRMAADFGVKTTADNCQAAAFGRVLVLAVKPKVLDEVILQIRDALAEDTLIISIVAGKSLKTLEGAFGRPVSLVRVMPNTPAMVGEAMSALTPNGELSKENMAFAVRLFEALGRAEVVPENLMDAVTGLSGSSPAYIYMLIEAMADAGVASGLPRSQAYTFAAQAVLGSAKMVLETGFVPGQLKDQVTSPGGTTIAGLKALEEGGFRGLVMDGILAAVKKSEEMKG</sequence>
<feature type="binding site" evidence="11">
    <location>
        <position position="58"/>
    </location>
    <ligand>
        <name>NADPH</name>
        <dbReference type="ChEBI" id="CHEBI:57783"/>
    </ligand>
</feature>
<evidence type="ECO:0000256" key="8">
    <source>
        <dbReference type="ARBA" id="ARBA00058118"/>
    </source>
</evidence>
<dbReference type="PANTHER" id="PTHR11645">
    <property type="entry name" value="PYRROLINE-5-CARBOXYLATE REDUCTASE"/>
    <property type="match status" value="1"/>
</dbReference>
<evidence type="ECO:0000256" key="6">
    <source>
        <dbReference type="ARBA" id="ARBA00022857"/>
    </source>
</evidence>
<dbReference type="GO" id="GO:0005737">
    <property type="term" value="C:cytoplasm"/>
    <property type="evidence" value="ECO:0007669"/>
    <property type="project" value="UniProtKB-SubCell"/>
</dbReference>
<dbReference type="InterPro" id="IPR000304">
    <property type="entry name" value="Pyrroline-COOH_reductase"/>
</dbReference>
<dbReference type="PROSITE" id="PS00521">
    <property type="entry name" value="P5CR"/>
    <property type="match status" value="1"/>
</dbReference>
<evidence type="ECO:0000313" key="15">
    <source>
        <dbReference type="EMBL" id="EEP29421.1"/>
    </source>
</evidence>
<evidence type="ECO:0000256" key="3">
    <source>
        <dbReference type="ARBA" id="ARBA00022490"/>
    </source>
</evidence>
<keyword evidence="4 9" id="KW-0028">Amino-acid biosynthesis</keyword>
<evidence type="ECO:0000256" key="7">
    <source>
        <dbReference type="ARBA" id="ARBA00023002"/>
    </source>
</evidence>
<keyword evidence="5 9" id="KW-0641">Proline biosynthesis</keyword>
<protein>
    <recommendedName>
        <fullName evidence="9 10">Pyrroline-5-carboxylate reductase</fullName>
        <shortName evidence="9">P5C reductase</shortName>
        <shortName evidence="9">P5CR</shortName>
        <ecNumber evidence="9 10">1.5.1.2</ecNumber>
    </recommendedName>
    <alternativeName>
        <fullName evidence="9">PCA reductase</fullName>
    </alternativeName>
</protein>
<dbReference type="FunFam" id="3.40.50.720:FF:000190">
    <property type="entry name" value="Pyrroline-5-carboxylate reductase"/>
    <property type="match status" value="1"/>
</dbReference>
<dbReference type="NCBIfam" id="TIGR00112">
    <property type="entry name" value="proC"/>
    <property type="match status" value="1"/>
</dbReference>
<proteinExistence type="inferred from homology"/>
<keyword evidence="16" id="KW-1185">Reference proteome</keyword>
<feature type="binding site" evidence="11">
    <location>
        <begin position="71"/>
        <end position="74"/>
    </location>
    <ligand>
        <name>NADP(+)</name>
        <dbReference type="ChEBI" id="CHEBI:58349"/>
    </ligand>
</feature>
<dbReference type="Pfam" id="PF03807">
    <property type="entry name" value="F420_oxidored"/>
    <property type="match status" value="1"/>
</dbReference>
<feature type="domain" description="Pyrroline-5-carboxylate reductase catalytic N-terminal" evidence="13">
    <location>
        <begin position="5"/>
        <end position="100"/>
    </location>
</feature>
<organism evidence="15 16">
    <name type="scientific">Shuttleworthella satelles DSM 14600</name>
    <dbReference type="NCBI Taxonomy" id="626523"/>
    <lineage>
        <taxon>Bacteria</taxon>
        <taxon>Bacillati</taxon>
        <taxon>Bacillota</taxon>
        <taxon>Clostridia</taxon>
        <taxon>Lachnospirales</taxon>
        <taxon>Lachnospiraceae</taxon>
        <taxon>Shuttleworthella</taxon>
    </lineage>
</organism>
<comment type="caution">
    <text evidence="15">The sequence shown here is derived from an EMBL/GenBank/DDBJ whole genome shotgun (WGS) entry which is preliminary data.</text>
</comment>
<dbReference type="EMBL" id="ACIP02000001">
    <property type="protein sequence ID" value="EEP29421.1"/>
    <property type="molecule type" value="Genomic_DNA"/>
</dbReference>
<dbReference type="InterPro" id="IPR036291">
    <property type="entry name" value="NAD(P)-bd_dom_sf"/>
</dbReference>
<evidence type="ECO:0000256" key="11">
    <source>
        <dbReference type="PIRSR" id="PIRSR000193-1"/>
    </source>
</evidence>
<dbReference type="GO" id="GO:0055129">
    <property type="term" value="P:L-proline biosynthetic process"/>
    <property type="evidence" value="ECO:0007669"/>
    <property type="project" value="UniProtKB-UniRule"/>
</dbReference>
<evidence type="ECO:0000256" key="1">
    <source>
        <dbReference type="ARBA" id="ARBA00004496"/>
    </source>
</evidence>
<dbReference type="FunFam" id="1.10.3730.10:FF:000001">
    <property type="entry name" value="Pyrroline-5-carboxylate reductase"/>
    <property type="match status" value="1"/>
</dbReference>
<evidence type="ECO:0000259" key="14">
    <source>
        <dbReference type="Pfam" id="PF14748"/>
    </source>
</evidence>
<dbReference type="HOGENOM" id="CLU_042344_3_1_9"/>
<dbReference type="GO" id="GO:0004735">
    <property type="term" value="F:pyrroline-5-carboxylate reductase activity"/>
    <property type="evidence" value="ECO:0007669"/>
    <property type="project" value="UniProtKB-UniRule"/>
</dbReference>
<dbReference type="InterPro" id="IPR053790">
    <property type="entry name" value="P5CR-like_CS"/>
</dbReference>
<dbReference type="PANTHER" id="PTHR11645:SF0">
    <property type="entry name" value="PYRROLINE-5-CARBOXYLATE REDUCTASE 3"/>
    <property type="match status" value="1"/>
</dbReference>
<reference evidence="15" key="1">
    <citation type="submission" date="2009-04" db="EMBL/GenBank/DDBJ databases">
        <authorList>
            <person name="Weinstock G."/>
            <person name="Sodergren E."/>
            <person name="Clifton S."/>
            <person name="Fulton L."/>
            <person name="Fulton B."/>
            <person name="Courtney L."/>
            <person name="Fronick C."/>
            <person name="Harrison M."/>
            <person name="Strong C."/>
            <person name="Farmer C."/>
            <person name="Delahaunty K."/>
            <person name="Markovic C."/>
            <person name="Hall O."/>
            <person name="Minx P."/>
            <person name="Tomlinson C."/>
            <person name="Mitreva M."/>
            <person name="Nelson J."/>
            <person name="Hou S."/>
            <person name="Wollam A."/>
            <person name="Pepin K.H."/>
            <person name="Johnson M."/>
            <person name="Bhonagiri V."/>
            <person name="Nash W.E."/>
            <person name="Warren W."/>
            <person name="Chinwalla A."/>
            <person name="Mardis E.R."/>
            <person name="Wilson R.K."/>
        </authorList>
    </citation>
    <scope>NUCLEOTIDE SEQUENCE [LARGE SCALE GENOMIC DNA]</scope>
    <source>
        <strain evidence="15">DSM 14600</strain>
    </source>
</reference>
<evidence type="ECO:0000256" key="5">
    <source>
        <dbReference type="ARBA" id="ARBA00022650"/>
    </source>
</evidence>
<keyword evidence="6 9" id="KW-0521">NADP</keyword>
<dbReference type="eggNOG" id="COG0345">
    <property type="taxonomic scope" value="Bacteria"/>
</dbReference>
<dbReference type="UniPathway" id="UPA00098">
    <property type="reaction ID" value="UER00361"/>
</dbReference>
<evidence type="ECO:0000256" key="2">
    <source>
        <dbReference type="ARBA" id="ARBA00005525"/>
    </source>
</evidence>
<evidence type="ECO:0000256" key="12">
    <source>
        <dbReference type="RuleBase" id="RU003903"/>
    </source>
</evidence>
<dbReference type="Gene3D" id="1.10.3730.10">
    <property type="entry name" value="ProC C-terminal domain-like"/>
    <property type="match status" value="1"/>
</dbReference>
<name>C4G9X4_9FIRM</name>
<dbReference type="RefSeq" id="WP_006905809.1">
    <property type="nucleotide sequence ID" value="NZ_GG665866.1"/>
</dbReference>
<comment type="similarity">
    <text evidence="2 9 12">Belongs to the pyrroline-5-carboxylate reductase family.</text>
</comment>
<dbReference type="Gene3D" id="3.40.50.720">
    <property type="entry name" value="NAD(P)-binding Rossmann-like Domain"/>
    <property type="match status" value="1"/>
</dbReference>
<keyword evidence="7 9" id="KW-0560">Oxidoreductase</keyword>
<dbReference type="AlphaFoldDB" id="C4G9X4"/>
<evidence type="ECO:0000256" key="9">
    <source>
        <dbReference type="HAMAP-Rule" id="MF_01925"/>
    </source>
</evidence>
<dbReference type="Proteomes" id="UP000003494">
    <property type="component" value="Unassembled WGS sequence"/>
</dbReference>
<dbReference type="SUPFAM" id="SSF51735">
    <property type="entry name" value="NAD(P)-binding Rossmann-fold domains"/>
    <property type="match status" value="1"/>
</dbReference>
<comment type="catalytic activity">
    <reaction evidence="9">
        <text>L-proline + NAD(+) = (S)-1-pyrroline-5-carboxylate + NADH + 2 H(+)</text>
        <dbReference type="Rhea" id="RHEA:14105"/>
        <dbReference type="ChEBI" id="CHEBI:15378"/>
        <dbReference type="ChEBI" id="CHEBI:17388"/>
        <dbReference type="ChEBI" id="CHEBI:57540"/>
        <dbReference type="ChEBI" id="CHEBI:57945"/>
        <dbReference type="ChEBI" id="CHEBI:60039"/>
        <dbReference type="EC" id="1.5.1.2"/>
    </reaction>
</comment>
<dbReference type="HAMAP" id="MF_01925">
    <property type="entry name" value="P5C_reductase"/>
    <property type="match status" value="1"/>
</dbReference>
<dbReference type="Pfam" id="PF14748">
    <property type="entry name" value="P5CR_dimer"/>
    <property type="match status" value="1"/>
</dbReference>
<dbReference type="STRING" id="626523.GCWU000342_00779"/>
<comment type="function">
    <text evidence="8 9">Catalyzes the reduction of 1-pyrroline-5-carboxylate (PCA) to L-proline.</text>
</comment>